<sequence>MTQATIDIRLANMQKMEQHKFNRLLAILQTEVEKAFSDAIVRVRPSQSMSDVSVFGLGKNGKNEVVAFLENLFNESSAFDELNEDYY</sequence>
<organism evidence="1 2">
    <name type="scientific">Haemophilus sputorum</name>
    <dbReference type="NCBI Taxonomy" id="1078480"/>
    <lineage>
        <taxon>Bacteria</taxon>
        <taxon>Pseudomonadati</taxon>
        <taxon>Pseudomonadota</taxon>
        <taxon>Gammaproteobacteria</taxon>
        <taxon>Pasteurellales</taxon>
        <taxon>Pasteurellaceae</taxon>
        <taxon>Haemophilus</taxon>
    </lineage>
</organism>
<dbReference type="Gene3D" id="3.30.910.10">
    <property type="entry name" value="DinI-like"/>
    <property type="match status" value="1"/>
</dbReference>
<evidence type="ECO:0000313" key="1">
    <source>
        <dbReference type="EMBL" id="RDE72009.1"/>
    </source>
</evidence>
<name>A0A369YHA6_9PAST</name>
<comment type="caution">
    <text evidence="1">The sequence shown here is derived from an EMBL/GenBank/DDBJ whole genome shotgun (WGS) entry which is preliminary data.</text>
</comment>
<dbReference type="InterPro" id="IPR036687">
    <property type="entry name" value="DinI-like_sf"/>
</dbReference>
<dbReference type="EMBL" id="QEPN01000004">
    <property type="protein sequence ID" value="RDE72009.1"/>
    <property type="molecule type" value="Genomic_DNA"/>
</dbReference>
<gene>
    <name evidence="1" type="ORF">DPV93_06700</name>
</gene>
<proteinExistence type="predicted"/>
<dbReference type="SUPFAM" id="SSF54857">
    <property type="entry name" value="DNA damage-inducible protein DinI"/>
    <property type="match status" value="1"/>
</dbReference>
<protein>
    <submittedName>
        <fullName evidence="1">DinI family protein</fullName>
    </submittedName>
</protein>
<dbReference type="Proteomes" id="UP000253872">
    <property type="component" value="Unassembled WGS sequence"/>
</dbReference>
<dbReference type="AlphaFoldDB" id="A0A369YHA6"/>
<evidence type="ECO:0000313" key="2">
    <source>
        <dbReference type="Proteomes" id="UP000253872"/>
    </source>
</evidence>
<dbReference type="RefSeq" id="WP_111403146.1">
    <property type="nucleotide sequence ID" value="NZ_CAURJL010000001.1"/>
</dbReference>
<accession>A0A369YHA6</accession>
<reference evidence="1 2" key="1">
    <citation type="submission" date="2018-05" db="EMBL/GenBank/DDBJ databases">
        <title>Draft Genome Sequences for a Diverse set of 7 Haemophilus Species.</title>
        <authorList>
            <person name="Nichols M."/>
            <person name="Topaz N."/>
            <person name="Wang X."/>
            <person name="Wang X."/>
            <person name="Boxrud D."/>
        </authorList>
    </citation>
    <scope>NUCLEOTIDE SEQUENCE [LARGE SCALE GENOMIC DNA]</scope>
    <source>
        <strain evidence="1 2">C2002001239</strain>
    </source>
</reference>
<dbReference type="STRING" id="1035839.GCA_000238795_01098"/>